<feature type="compositionally biased region" description="Low complexity" evidence="1">
    <location>
        <begin position="206"/>
        <end position="227"/>
    </location>
</feature>
<sequence length="253" mass="27726">MVLCRPCLIISVPHCSRSSSFSKSSLSSPNSVDKQKGIFIEDDVAGPSSSNQLFDDETPNLTKQGSSHGRSRSQYFCFGALGLSVKTPISRQRQEPLIGTGRAPLPSNSSNKEFQQGRARYVADSIEQALLFPYMEELWNLKKHEVFLTLKRNLVVKETSASLTLQMRDLGREFCYQVWAKALNAAGVDSSSKLRDPSKIVYPSALSGEASSSAPAASSTEPTSQTAPEKKSHDKGHWRKGTRLGSKKKNSRG</sequence>
<dbReference type="EnsemblPlants" id="QL05p036314:mrna">
    <property type="protein sequence ID" value="QL05p036314:mrna"/>
    <property type="gene ID" value="QL05p036314"/>
</dbReference>
<evidence type="ECO:0000313" key="2">
    <source>
        <dbReference type="EnsemblPlants" id="QL05p036314:mrna"/>
    </source>
</evidence>
<feature type="region of interest" description="Disordered" evidence="1">
    <location>
        <begin position="48"/>
        <end position="71"/>
    </location>
</feature>
<proteinExistence type="predicted"/>
<reference evidence="2" key="2">
    <citation type="submission" date="2021-01" db="UniProtKB">
        <authorList>
            <consortium name="EnsemblPlants"/>
        </authorList>
    </citation>
    <scope>IDENTIFICATION</scope>
</reference>
<evidence type="ECO:0000313" key="3">
    <source>
        <dbReference type="Proteomes" id="UP000594261"/>
    </source>
</evidence>
<feature type="compositionally biased region" description="Basic residues" evidence="1">
    <location>
        <begin position="233"/>
        <end position="253"/>
    </location>
</feature>
<dbReference type="AlphaFoldDB" id="A0A7N2LQK4"/>
<dbReference type="Gramene" id="QL05p036314:mrna">
    <property type="protein sequence ID" value="QL05p036314:mrna"/>
    <property type="gene ID" value="QL05p036314"/>
</dbReference>
<dbReference type="InParanoid" id="A0A7N2LQK4"/>
<organism evidence="2 3">
    <name type="scientific">Quercus lobata</name>
    <name type="common">Valley oak</name>
    <dbReference type="NCBI Taxonomy" id="97700"/>
    <lineage>
        <taxon>Eukaryota</taxon>
        <taxon>Viridiplantae</taxon>
        <taxon>Streptophyta</taxon>
        <taxon>Embryophyta</taxon>
        <taxon>Tracheophyta</taxon>
        <taxon>Spermatophyta</taxon>
        <taxon>Magnoliopsida</taxon>
        <taxon>eudicotyledons</taxon>
        <taxon>Gunneridae</taxon>
        <taxon>Pentapetalae</taxon>
        <taxon>rosids</taxon>
        <taxon>fabids</taxon>
        <taxon>Fagales</taxon>
        <taxon>Fagaceae</taxon>
        <taxon>Quercus</taxon>
    </lineage>
</organism>
<evidence type="ECO:0000256" key="1">
    <source>
        <dbReference type="SAM" id="MobiDB-lite"/>
    </source>
</evidence>
<name>A0A7N2LQK4_QUELO</name>
<keyword evidence="3" id="KW-1185">Reference proteome</keyword>
<protein>
    <submittedName>
        <fullName evidence="2">Uncharacterized protein</fullName>
    </submittedName>
</protein>
<feature type="region of interest" description="Disordered" evidence="1">
    <location>
        <begin position="206"/>
        <end position="253"/>
    </location>
</feature>
<dbReference type="EMBL" id="LRBV02000005">
    <property type="status" value="NOT_ANNOTATED_CDS"/>
    <property type="molecule type" value="Genomic_DNA"/>
</dbReference>
<dbReference type="Proteomes" id="UP000594261">
    <property type="component" value="Chromosome 5"/>
</dbReference>
<reference evidence="2 3" key="1">
    <citation type="journal article" date="2016" name="G3 (Bethesda)">
        <title>First Draft Assembly and Annotation of the Genome of a California Endemic Oak Quercus lobata Nee (Fagaceae).</title>
        <authorList>
            <person name="Sork V.L."/>
            <person name="Fitz-Gibbon S.T."/>
            <person name="Puiu D."/>
            <person name="Crepeau M."/>
            <person name="Gugger P.F."/>
            <person name="Sherman R."/>
            <person name="Stevens K."/>
            <person name="Langley C.H."/>
            <person name="Pellegrini M."/>
            <person name="Salzberg S.L."/>
        </authorList>
    </citation>
    <scope>NUCLEOTIDE SEQUENCE [LARGE SCALE GENOMIC DNA]</scope>
    <source>
        <strain evidence="2 3">cv. SW786</strain>
    </source>
</reference>
<accession>A0A7N2LQK4</accession>